<dbReference type="PANTHER" id="PTHR32387">
    <property type="entry name" value="WU:FJ29H11"/>
    <property type="match status" value="1"/>
</dbReference>
<feature type="compositionally biased region" description="Basic and acidic residues" evidence="1">
    <location>
        <begin position="1"/>
        <end position="10"/>
    </location>
</feature>
<feature type="compositionally biased region" description="Basic and acidic residues" evidence="1">
    <location>
        <begin position="24"/>
        <end position="38"/>
    </location>
</feature>
<dbReference type="STRING" id="6526.A0A2C9LBN4"/>
<feature type="region of interest" description="Disordered" evidence="1">
    <location>
        <begin position="1"/>
        <end position="38"/>
    </location>
</feature>
<gene>
    <name evidence="2" type="primary">106079028</name>
</gene>
<dbReference type="VEuPathDB" id="VectorBase:BGLB029368"/>
<organism evidence="2 3">
    <name type="scientific">Biomphalaria glabrata</name>
    <name type="common">Bloodfluke planorb</name>
    <name type="synonym">Freshwater snail</name>
    <dbReference type="NCBI Taxonomy" id="6526"/>
    <lineage>
        <taxon>Eukaryota</taxon>
        <taxon>Metazoa</taxon>
        <taxon>Spiralia</taxon>
        <taxon>Lophotrochozoa</taxon>
        <taxon>Mollusca</taxon>
        <taxon>Gastropoda</taxon>
        <taxon>Heterobranchia</taxon>
        <taxon>Euthyneura</taxon>
        <taxon>Panpulmonata</taxon>
        <taxon>Hygrophila</taxon>
        <taxon>Lymnaeoidea</taxon>
        <taxon>Planorbidae</taxon>
        <taxon>Biomphalaria</taxon>
    </lineage>
</organism>
<dbReference type="AlphaFoldDB" id="A0A2C9LBN4"/>
<protein>
    <submittedName>
        <fullName evidence="2">Uncharacterized protein</fullName>
    </submittedName>
</protein>
<reference evidence="2" key="1">
    <citation type="submission" date="2020-05" db="UniProtKB">
        <authorList>
            <consortium name="EnsemblMetazoa"/>
        </authorList>
    </citation>
    <scope>IDENTIFICATION</scope>
    <source>
        <strain evidence="2">BB02</strain>
    </source>
</reference>
<name>A0A2C9LBN4_BIOGL</name>
<dbReference type="EnsemblMetazoa" id="BGLB029368-RA">
    <property type="protein sequence ID" value="BGLB029368-PA"/>
    <property type="gene ID" value="BGLB029368"/>
</dbReference>
<dbReference type="InterPro" id="IPR052957">
    <property type="entry name" value="Auxin_embryo_med"/>
</dbReference>
<dbReference type="KEGG" id="bgt:106079028"/>
<evidence type="ECO:0000313" key="3">
    <source>
        <dbReference type="Proteomes" id="UP000076420"/>
    </source>
</evidence>
<sequence>KDQQRVKDQENVSEEYNSNVEMQECDRDKEDQTNKLEQSEEIIQERELTLEDKCRLIVDDIRSEEFGVGIKLDEAGQNLMQKQQERQGRSLQRLSKDLYSKETHFVLELIQKNPLVLCCQSEKSFTGLHMPDTIYVF</sequence>
<dbReference type="Proteomes" id="UP000076420">
    <property type="component" value="Unassembled WGS sequence"/>
</dbReference>
<evidence type="ECO:0000256" key="1">
    <source>
        <dbReference type="SAM" id="MobiDB-lite"/>
    </source>
</evidence>
<dbReference type="VEuPathDB" id="VectorBase:BGLAX_039460"/>
<accession>A0A2C9LBN4</accession>
<proteinExistence type="predicted"/>
<dbReference type="PANTHER" id="PTHR32387:SF0">
    <property type="entry name" value="PROTEIN NO VEIN"/>
    <property type="match status" value="1"/>
</dbReference>
<evidence type="ECO:0000313" key="2">
    <source>
        <dbReference type="EnsemblMetazoa" id="BGLB029368-PA"/>
    </source>
</evidence>